<dbReference type="GeneID" id="54551715"/>
<proteinExistence type="predicted"/>
<feature type="region of interest" description="Disordered" evidence="1">
    <location>
        <begin position="458"/>
        <end position="521"/>
    </location>
</feature>
<dbReference type="PANTHER" id="PTHR28058:SF1">
    <property type="entry name" value="SMALL RIBOSOMAL SUBUNIT PROTEIN BS1M"/>
    <property type="match status" value="1"/>
</dbReference>
<evidence type="ECO:0000313" key="2">
    <source>
        <dbReference type="EMBL" id="KAF2275695.1"/>
    </source>
</evidence>
<dbReference type="Pfam" id="PF11709">
    <property type="entry name" value="Mit_ribos_Mrp51"/>
    <property type="match status" value="1"/>
</dbReference>
<name>A0A6A6JHK1_WESOR</name>
<dbReference type="InterPro" id="IPR016712">
    <property type="entry name" value="Rbsml_bS1m-like"/>
</dbReference>
<dbReference type="PANTHER" id="PTHR28058">
    <property type="entry name" value="37S RIBOSOMAL PROTEIN MRP51, MITOCHONDRIAL"/>
    <property type="match status" value="1"/>
</dbReference>
<gene>
    <name evidence="2" type="ORF">EI97DRAFT_434113</name>
</gene>
<evidence type="ECO:0000256" key="1">
    <source>
        <dbReference type="SAM" id="MobiDB-lite"/>
    </source>
</evidence>
<feature type="compositionally biased region" description="Polar residues" evidence="1">
    <location>
        <begin position="512"/>
        <end position="521"/>
    </location>
</feature>
<keyword evidence="3" id="KW-1185">Reference proteome</keyword>
<dbReference type="GO" id="GO:0005763">
    <property type="term" value="C:mitochondrial small ribosomal subunit"/>
    <property type="evidence" value="ECO:0007669"/>
    <property type="project" value="TreeGrafter"/>
</dbReference>
<evidence type="ECO:0000313" key="3">
    <source>
        <dbReference type="Proteomes" id="UP000800097"/>
    </source>
</evidence>
<reference evidence="2" key="1">
    <citation type="journal article" date="2020" name="Stud. Mycol.">
        <title>101 Dothideomycetes genomes: a test case for predicting lifestyles and emergence of pathogens.</title>
        <authorList>
            <person name="Haridas S."/>
            <person name="Albert R."/>
            <person name="Binder M."/>
            <person name="Bloem J."/>
            <person name="Labutti K."/>
            <person name="Salamov A."/>
            <person name="Andreopoulos B."/>
            <person name="Baker S."/>
            <person name="Barry K."/>
            <person name="Bills G."/>
            <person name="Bluhm B."/>
            <person name="Cannon C."/>
            <person name="Castanera R."/>
            <person name="Culley D."/>
            <person name="Daum C."/>
            <person name="Ezra D."/>
            <person name="Gonzalez J."/>
            <person name="Henrissat B."/>
            <person name="Kuo A."/>
            <person name="Liang C."/>
            <person name="Lipzen A."/>
            <person name="Lutzoni F."/>
            <person name="Magnuson J."/>
            <person name="Mondo S."/>
            <person name="Nolan M."/>
            <person name="Ohm R."/>
            <person name="Pangilinan J."/>
            <person name="Park H.-J."/>
            <person name="Ramirez L."/>
            <person name="Alfaro M."/>
            <person name="Sun H."/>
            <person name="Tritt A."/>
            <person name="Yoshinaga Y."/>
            <person name="Zwiers L.-H."/>
            <person name="Turgeon B."/>
            <person name="Goodwin S."/>
            <person name="Spatafora J."/>
            <person name="Crous P."/>
            <person name="Grigoriev I."/>
        </authorList>
    </citation>
    <scope>NUCLEOTIDE SEQUENCE</scope>
    <source>
        <strain evidence="2">CBS 379.55</strain>
    </source>
</reference>
<dbReference type="OrthoDB" id="3913595at2759"/>
<dbReference type="EMBL" id="ML986496">
    <property type="protein sequence ID" value="KAF2275695.1"/>
    <property type="molecule type" value="Genomic_DNA"/>
</dbReference>
<organism evidence="2 3">
    <name type="scientific">Westerdykella ornata</name>
    <dbReference type="NCBI Taxonomy" id="318751"/>
    <lineage>
        <taxon>Eukaryota</taxon>
        <taxon>Fungi</taxon>
        <taxon>Dikarya</taxon>
        <taxon>Ascomycota</taxon>
        <taxon>Pezizomycotina</taxon>
        <taxon>Dothideomycetes</taxon>
        <taxon>Pleosporomycetidae</taxon>
        <taxon>Pleosporales</taxon>
        <taxon>Sporormiaceae</taxon>
        <taxon>Westerdykella</taxon>
    </lineage>
</organism>
<dbReference type="AlphaFoldDB" id="A0A6A6JHK1"/>
<protein>
    <submittedName>
        <fullName evidence="2">Uncharacterized protein</fullName>
    </submittedName>
</protein>
<sequence>MALRRQNLSPTANLLRNSRLFSLPNPLPPPSVSSTFGSANKTSDTATLPYPTHQAIATTPSSLSRGDWGLKRPLPARSRILQTSNPVVRIKQWDTIEHVTDFDSASDHVRTREKFLEMAVPVLRGMSHFNEKDLSAPPPKSAFEKDADVTSYDVEDGLDGAGIALQVLRQSFDMSKKAPKDASQKTWLPNLRWKHDGPWLPGLAAEEFNSYITNELSKRRQEFNQYLENFVKAQIYARRSSAAKEAGALPLDPEAAEKMRAAQEKEWSTFTPEDITAGIRALREKCAADPLNSDLVQKLIIPFLRLPPMKLKSTMYAQAGIDIIDNQKFADETTPNSTHPSAGLGYLRTKAYIANHPILGPQEWPSPITARVVQARRTRSVTQARAKLGVAGFVADDEFRSTPVGYNSGNSVEDLGVLDVETEGGRKVHVQPLFAAVDPSGKIHIKVRRSHGAELQVARGQLEDRPPERKNVDRNPLASLKLGGSGNRGPDNAQDEQMEGFFELMKEAEKNGQFNGERSSR</sequence>
<dbReference type="GO" id="GO:0003735">
    <property type="term" value="F:structural constituent of ribosome"/>
    <property type="evidence" value="ECO:0007669"/>
    <property type="project" value="TreeGrafter"/>
</dbReference>
<accession>A0A6A6JHK1</accession>
<dbReference type="RefSeq" id="XP_033653234.1">
    <property type="nucleotide sequence ID" value="XM_033798540.1"/>
</dbReference>
<feature type="compositionally biased region" description="Basic and acidic residues" evidence="1">
    <location>
        <begin position="461"/>
        <end position="473"/>
    </location>
</feature>
<dbReference type="GO" id="GO:0070124">
    <property type="term" value="P:mitochondrial translational initiation"/>
    <property type="evidence" value="ECO:0007669"/>
    <property type="project" value="TreeGrafter"/>
</dbReference>
<dbReference type="Proteomes" id="UP000800097">
    <property type="component" value="Unassembled WGS sequence"/>
</dbReference>